<name>A0A2T8HI36_9SPHI</name>
<dbReference type="Gene3D" id="1.50.10.140">
    <property type="match status" value="1"/>
</dbReference>
<accession>A0A2T8HI36</accession>
<keyword evidence="1" id="KW-0732">Signal</keyword>
<dbReference type="AlphaFoldDB" id="A0A2T8HI36"/>
<dbReference type="PIRSF" id="PIRSF028431">
    <property type="entry name" value="UCP028431"/>
    <property type="match status" value="1"/>
</dbReference>
<dbReference type="InterPro" id="IPR016883">
    <property type="entry name" value="UCP028431"/>
</dbReference>
<evidence type="ECO:0000259" key="2">
    <source>
        <dbReference type="Pfam" id="PF10091"/>
    </source>
</evidence>
<feature type="domain" description="Glycoamylase-like" evidence="2">
    <location>
        <begin position="218"/>
        <end position="437"/>
    </location>
</feature>
<reference evidence="3 4" key="1">
    <citation type="submission" date="2018-04" db="EMBL/GenBank/DDBJ databases">
        <title>Sphingobacterium cortibacter sp. nov.</title>
        <authorList>
            <person name="Li Y."/>
        </authorList>
    </citation>
    <scope>NUCLEOTIDE SEQUENCE [LARGE SCALE GENOMIC DNA]</scope>
    <source>
        <strain evidence="3 4">2c-3</strain>
    </source>
</reference>
<feature type="signal peptide" evidence="1">
    <location>
        <begin position="1"/>
        <end position="28"/>
    </location>
</feature>
<dbReference type="OrthoDB" id="5937621at2"/>
<proteinExistence type="predicted"/>
<gene>
    <name evidence="3" type="ORF">DC487_09155</name>
</gene>
<dbReference type="EMBL" id="QDKG01000003">
    <property type="protein sequence ID" value="PVH25091.1"/>
    <property type="molecule type" value="Genomic_DNA"/>
</dbReference>
<evidence type="ECO:0000313" key="4">
    <source>
        <dbReference type="Proteomes" id="UP000245627"/>
    </source>
</evidence>
<evidence type="ECO:0000313" key="3">
    <source>
        <dbReference type="EMBL" id="PVH25091.1"/>
    </source>
</evidence>
<keyword evidence="4" id="KW-1185">Reference proteome</keyword>
<feature type="chain" id="PRO_5015742400" evidence="1">
    <location>
        <begin position="29"/>
        <end position="455"/>
    </location>
</feature>
<dbReference type="InterPro" id="IPR019282">
    <property type="entry name" value="Glycoamylase-like_cons_dom"/>
</dbReference>
<evidence type="ECO:0000256" key="1">
    <source>
        <dbReference type="SAM" id="SignalP"/>
    </source>
</evidence>
<organism evidence="3 4">
    <name type="scientific">Sphingobacterium corticibacter</name>
    <dbReference type="NCBI Taxonomy" id="2171749"/>
    <lineage>
        <taxon>Bacteria</taxon>
        <taxon>Pseudomonadati</taxon>
        <taxon>Bacteroidota</taxon>
        <taxon>Sphingobacteriia</taxon>
        <taxon>Sphingobacteriales</taxon>
        <taxon>Sphingobacteriaceae</taxon>
        <taxon>Sphingobacterium</taxon>
    </lineage>
</organism>
<sequence length="455" mass="51099">MKKLTTATLSLFAATLFFSCQNNTGSQANDDKTQTEHSSKDDSLLTEIQRNTFQYFWEGAEPTSGMARERIHLDGIYPKNDQNVVTIGGSGFGLMAIITGIERGFITREEGVKRLAHVMNYLSEIERFKGAWAHWYHGDTKKVQAFSEKDNGGDIVETAFLAQSLITIREYLKNGTDEEQAVASSADELWKGVNWNHYTNGQNVIFWHWSPTVDFGMNHPVRGYDEGLITYILAASSPTHAIDTAVYHKGWARSGEIRSSAEKLNIPLSIKHNARPGEIGPLFWAHYSYLGLDPKGLQDRYANYWDVTSNHAKINIAYAQENPKGYKGYGADKGWGLTASYSLKGYDAHHPDNDHGVISPTAALSSMPYTPEESISFAHYLTDSLGTKVWGKYGFYDAYSETEDWFPQHYLAIDQGPIVVMIENYRSGLLWNLFMEAPEIKAGLKKLGFSSPRIR</sequence>
<dbReference type="Pfam" id="PF10091">
    <property type="entry name" value="Glycoamylase"/>
    <property type="match status" value="1"/>
</dbReference>
<protein>
    <submittedName>
        <fullName evidence="3">Beta-glucosidase</fullName>
    </submittedName>
</protein>
<dbReference type="PROSITE" id="PS51257">
    <property type="entry name" value="PROKAR_LIPOPROTEIN"/>
    <property type="match status" value="1"/>
</dbReference>
<dbReference type="Proteomes" id="UP000245627">
    <property type="component" value="Unassembled WGS sequence"/>
</dbReference>
<dbReference type="RefSeq" id="WP_116775680.1">
    <property type="nucleotide sequence ID" value="NZ_QDKG01000003.1"/>
</dbReference>
<comment type="caution">
    <text evidence="3">The sequence shown here is derived from an EMBL/GenBank/DDBJ whole genome shotgun (WGS) entry which is preliminary data.</text>
</comment>